<dbReference type="GO" id="GO:0006284">
    <property type="term" value="P:base-excision repair"/>
    <property type="evidence" value="ECO:0007669"/>
    <property type="project" value="InterPro"/>
</dbReference>
<keyword evidence="1" id="KW-0479">Metal-binding</keyword>
<dbReference type="GeneID" id="63936598"/>
<keyword evidence="3" id="KW-1185">Reference proteome</keyword>
<dbReference type="PANTHER" id="PTHR30037:SF4">
    <property type="entry name" value="DNA-3-METHYLADENINE GLYCOSYLASE I"/>
    <property type="match status" value="1"/>
</dbReference>
<dbReference type="AlphaFoldDB" id="A0A380H2I1"/>
<evidence type="ECO:0000313" key="3">
    <source>
        <dbReference type="Proteomes" id="UP000255425"/>
    </source>
</evidence>
<dbReference type="SUPFAM" id="SSF48150">
    <property type="entry name" value="DNA-glycosylase"/>
    <property type="match status" value="1"/>
</dbReference>
<name>A0A380H2I1_9STAP</name>
<feature type="binding site" evidence="1">
    <location>
        <position position="175"/>
    </location>
    <ligand>
        <name>Zn(2+)</name>
        <dbReference type="ChEBI" id="CHEBI:29105"/>
    </ligand>
</feature>
<feature type="binding site" evidence="1">
    <location>
        <position position="17"/>
    </location>
    <ligand>
        <name>Zn(2+)</name>
        <dbReference type="ChEBI" id="CHEBI:29105"/>
    </ligand>
</feature>
<sequence>MKECAFNTDDPVYLEYHDYFWGQPLYDSKDLFKLMALESQHAGLSWLTILKKKASYEEAFYYFDPKQVSQMTKKDIDRLMKFPNIVHNRKKLEAIVSQAQGYLKIEEGYDSFSDFLWSYVDYKPIDMGYKKPRDRKNVDARATQLSKDLKKYGFKFLGPVTVFTFLEAAGLYDAHLEGCSAKPKHS</sequence>
<evidence type="ECO:0000313" key="2">
    <source>
        <dbReference type="EMBL" id="SUM71028.1"/>
    </source>
</evidence>
<dbReference type="PANTHER" id="PTHR30037">
    <property type="entry name" value="DNA-3-METHYLADENINE GLYCOSYLASE 1"/>
    <property type="match status" value="1"/>
</dbReference>
<protein>
    <submittedName>
        <fullName evidence="2">DNA-3-methyladenine glycosidase</fullName>
        <ecNumber evidence="2">3.2.2.20</ecNumber>
    </submittedName>
</protein>
<organism evidence="2 3">
    <name type="scientific">Staphylococcus saccharolyticus</name>
    <dbReference type="NCBI Taxonomy" id="33028"/>
    <lineage>
        <taxon>Bacteria</taxon>
        <taxon>Bacillati</taxon>
        <taxon>Bacillota</taxon>
        <taxon>Bacilli</taxon>
        <taxon>Bacillales</taxon>
        <taxon>Staphylococcaceae</taxon>
        <taxon>Staphylococcus</taxon>
    </lineage>
</organism>
<proteinExistence type="predicted"/>
<dbReference type="InterPro" id="IPR005019">
    <property type="entry name" value="Adenine_glyco"/>
</dbReference>
<accession>A0A380H2I1</accession>
<keyword evidence="2" id="KW-0326">Glycosidase</keyword>
<dbReference type="Proteomes" id="UP000255425">
    <property type="component" value="Unassembled WGS sequence"/>
</dbReference>
<dbReference type="Pfam" id="PF03352">
    <property type="entry name" value="Adenine_glyco"/>
    <property type="match status" value="1"/>
</dbReference>
<keyword evidence="1" id="KW-0862">Zinc</keyword>
<dbReference type="Gene3D" id="1.10.340.30">
    <property type="entry name" value="Hypothetical protein, domain 2"/>
    <property type="match status" value="1"/>
</dbReference>
<dbReference type="InterPro" id="IPR011257">
    <property type="entry name" value="DNA_glycosylase"/>
</dbReference>
<gene>
    <name evidence="2" type="primary">tag</name>
    <name evidence="2" type="ORF">NCTC11807_01368</name>
</gene>
<keyword evidence="2" id="KW-0378">Hydrolase</keyword>
<dbReference type="EC" id="3.2.2.20" evidence="2"/>
<dbReference type="RefSeq" id="WP_115313179.1">
    <property type="nucleotide sequence ID" value="NZ_CP066042.1"/>
</dbReference>
<dbReference type="GO" id="GO:0008725">
    <property type="term" value="F:DNA-3-methyladenine glycosylase activity"/>
    <property type="evidence" value="ECO:0007669"/>
    <property type="project" value="UniProtKB-EC"/>
</dbReference>
<dbReference type="InterPro" id="IPR052891">
    <property type="entry name" value="DNA-3mA_glycosylase"/>
</dbReference>
<evidence type="ECO:0000256" key="1">
    <source>
        <dbReference type="PIRSR" id="PIRSR605019-1"/>
    </source>
</evidence>
<dbReference type="EMBL" id="UHDZ01000001">
    <property type="protein sequence ID" value="SUM71028.1"/>
    <property type="molecule type" value="Genomic_DNA"/>
</dbReference>
<dbReference type="GO" id="GO:0046872">
    <property type="term" value="F:metal ion binding"/>
    <property type="evidence" value="ECO:0007669"/>
    <property type="project" value="UniProtKB-KW"/>
</dbReference>
<reference evidence="2 3" key="1">
    <citation type="submission" date="2018-06" db="EMBL/GenBank/DDBJ databases">
        <authorList>
            <consortium name="Pathogen Informatics"/>
            <person name="Doyle S."/>
        </authorList>
    </citation>
    <scope>NUCLEOTIDE SEQUENCE [LARGE SCALE GENOMIC DNA]</scope>
    <source>
        <strain evidence="2 3">NCTC11807</strain>
    </source>
</reference>
<feature type="binding site" evidence="1">
    <location>
        <position position="4"/>
    </location>
    <ligand>
        <name>Zn(2+)</name>
        <dbReference type="ChEBI" id="CHEBI:29105"/>
    </ligand>
</feature>
<feature type="binding site" evidence="1">
    <location>
        <position position="179"/>
    </location>
    <ligand>
        <name>Zn(2+)</name>
        <dbReference type="ChEBI" id="CHEBI:29105"/>
    </ligand>
</feature>